<dbReference type="Proteomes" id="UP000262582">
    <property type="component" value="Chromosome"/>
</dbReference>
<feature type="chain" id="PRO_5044584790" evidence="3">
    <location>
        <begin position="19"/>
        <end position="315"/>
    </location>
</feature>
<dbReference type="RefSeq" id="WP_118917938.1">
    <property type="nucleotide sequence ID" value="NZ_CP032097.1"/>
</dbReference>
<accession>A0A347UA96</accession>
<dbReference type="KEGG" id="aell:AELL_2133"/>
<name>A0A347UA96_9BACT</name>
<evidence type="ECO:0000256" key="1">
    <source>
        <dbReference type="ARBA" id="ARBA00004196"/>
    </source>
</evidence>
<reference evidence="6 8" key="1">
    <citation type="submission" date="2017-09" db="EMBL/GenBank/DDBJ databases">
        <title>Genomics of the genus Arcobacter.</title>
        <authorList>
            <person name="Perez-Cataluna A."/>
            <person name="Figueras M.J."/>
            <person name="Salas-Masso N."/>
        </authorList>
    </citation>
    <scope>NUCLEOTIDE SEQUENCE [LARGE SCALE GENOMIC DNA]</scope>
    <source>
        <strain evidence="6 8">CECT 7837</strain>
    </source>
</reference>
<evidence type="ECO:0000313" key="8">
    <source>
        <dbReference type="Proteomes" id="UP000290588"/>
    </source>
</evidence>
<dbReference type="Gene3D" id="1.20.1420.20">
    <property type="entry name" value="M75 peptidase, HXXE motif"/>
    <property type="match status" value="1"/>
</dbReference>
<evidence type="ECO:0000313" key="5">
    <source>
        <dbReference type="EMBL" id="AXX95774.1"/>
    </source>
</evidence>
<comment type="subcellular location">
    <subcellularLocation>
        <location evidence="1">Cell envelope</location>
    </subcellularLocation>
</comment>
<keyword evidence="2 3" id="KW-0732">Signal</keyword>
<dbReference type="EMBL" id="CP032097">
    <property type="protein sequence ID" value="AXX95774.1"/>
    <property type="molecule type" value="Genomic_DNA"/>
</dbReference>
<evidence type="ECO:0000259" key="4">
    <source>
        <dbReference type="Pfam" id="PF09375"/>
    </source>
</evidence>
<sequence length="315" mass="36322">MIKKILFLMFFSTSMIFAQDRGLLNIVKNISIPNVETAIKDAQTLKTEINDKNFTNFIKSWKKVEAIYFAGEIDDAYLDTPRYMDVFNNLKEDLNSQMQRVIESNDEPKTALFKNSFKTVNALEYVLYNDKELTKREKELAKVILDSLISHLEDIKGVYEEYLTSKPKDEKLENAIVINTLIASSYRLKEWRVGNAAGLSSKYKNDAKNERAEYFLSQNSFEAIDAILDAHKEILEKKNYYGFADISKKMDAQKELETALLKINESKVILRKLKKDDFLNAKELFTSLRELHNAYYLSLIVKLGLQADVLDADGD</sequence>
<evidence type="ECO:0000313" key="7">
    <source>
        <dbReference type="Proteomes" id="UP000262582"/>
    </source>
</evidence>
<feature type="signal peptide" evidence="3">
    <location>
        <begin position="1"/>
        <end position="18"/>
    </location>
</feature>
<dbReference type="OrthoDB" id="5365401at2"/>
<protein>
    <submittedName>
        <fullName evidence="6">Imelysin</fullName>
    </submittedName>
    <submittedName>
        <fullName evidence="5">Peptidase, M75 family</fullName>
    </submittedName>
</protein>
<dbReference type="InterPro" id="IPR018976">
    <property type="entry name" value="Imelysin-like"/>
</dbReference>
<dbReference type="InterPro" id="IPR038352">
    <property type="entry name" value="Imelysin_sf"/>
</dbReference>
<evidence type="ECO:0000256" key="3">
    <source>
        <dbReference type="SAM" id="SignalP"/>
    </source>
</evidence>
<dbReference type="AlphaFoldDB" id="A0A347UA96"/>
<gene>
    <name evidence="5" type="ORF">AELL_2133</name>
    <name evidence="6" type="ORF">CP962_12110</name>
</gene>
<evidence type="ECO:0000313" key="6">
    <source>
        <dbReference type="EMBL" id="RXI29122.1"/>
    </source>
</evidence>
<proteinExistence type="predicted"/>
<dbReference type="Pfam" id="PF09375">
    <property type="entry name" value="Peptidase_M75"/>
    <property type="match status" value="1"/>
</dbReference>
<evidence type="ECO:0000256" key="2">
    <source>
        <dbReference type="ARBA" id="ARBA00022729"/>
    </source>
</evidence>
<dbReference type="Proteomes" id="UP000290588">
    <property type="component" value="Unassembled WGS sequence"/>
</dbReference>
<reference evidence="5 7" key="2">
    <citation type="submission" date="2018-08" db="EMBL/GenBank/DDBJ databases">
        <title>Complete genome of the Arcobacter ellisii type strain LMG 26155.</title>
        <authorList>
            <person name="Miller W.G."/>
            <person name="Yee E."/>
            <person name="Bono J.L."/>
        </authorList>
    </citation>
    <scope>NUCLEOTIDE SEQUENCE [LARGE SCALE GENOMIC DNA]</scope>
    <source>
        <strain evidence="5 7">LMG 26155</strain>
    </source>
</reference>
<keyword evidence="7" id="KW-1185">Reference proteome</keyword>
<dbReference type="GO" id="GO:0030313">
    <property type="term" value="C:cell envelope"/>
    <property type="evidence" value="ECO:0007669"/>
    <property type="project" value="UniProtKB-SubCell"/>
</dbReference>
<organism evidence="6 8">
    <name type="scientific">Arcobacter ellisii</name>
    <dbReference type="NCBI Taxonomy" id="913109"/>
    <lineage>
        <taxon>Bacteria</taxon>
        <taxon>Pseudomonadati</taxon>
        <taxon>Campylobacterota</taxon>
        <taxon>Epsilonproteobacteria</taxon>
        <taxon>Campylobacterales</taxon>
        <taxon>Arcobacteraceae</taxon>
        <taxon>Arcobacter</taxon>
    </lineage>
</organism>
<dbReference type="EMBL" id="NXIG01000014">
    <property type="protein sequence ID" value="RXI29122.1"/>
    <property type="molecule type" value="Genomic_DNA"/>
</dbReference>
<feature type="domain" description="Imelysin-like" evidence="4">
    <location>
        <begin position="51"/>
        <end position="277"/>
    </location>
</feature>